<evidence type="ECO:0000313" key="2">
    <source>
        <dbReference type="Proteomes" id="UP000183805"/>
    </source>
</evidence>
<protein>
    <submittedName>
        <fullName evidence="1">Uncharacterized protein</fullName>
    </submittedName>
</protein>
<keyword evidence="2" id="KW-1185">Reference proteome</keyword>
<gene>
    <name evidence="1" type="ORF">SAMN04487854_101236</name>
</gene>
<evidence type="ECO:0000313" key="1">
    <source>
        <dbReference type="EMBL" id="SFT34582.1"/>
    </source>
</evidence>
<reference evidence="1 2" key="1">
    <citation type="submission" date="2016-10" db="EMBL/GenBank/DDBJ databases">
        <authorList>
            <person name="Varghese N."/>
            <person name="Submissions S."/>
        </authorList>
    </citation>
    <scope>NUCLEOTIDE SEQUENCE [LARGE SCALE GENOMIC DNA]</scope>
    <source>
        <strain evidence="1 2">CGMCC 1.8499</strain>
    </source>
</reference>
<organism evidence="1 2">
    <name type="scientific">Pseudoalteromonas lipolytica</name>
    <dbReference type="NCBI Taxonomy" id="570156"/>
    <lineage>
        <taxon>Bacteria</taxon>
        <taxon>Pseudomonadati</taxon>
        <taxon>Pseudomonadota</taxon>
        <taxon>Gammaproteobacteria</taxon>
        <taxon>Alteromonadales</taxon>
        <taxon>Pseudoalteromonadaceae</taxon>
        <taxon>Pseudoalteromonas</taxon>
    </lineage>
</organism>
<sequence>MSKQTLQLHSTELTIHSLDVNDTIDPALLQQAIFLLLKLLTNYRLFVRVVLNFKALIKRLIG</sequence>
<name>A0ABY1G9U6_9GAMM</name>
<comment type="caution">
    <text evidence="1">The sequence shown here is derived from an EMBL/GenBank/DDBJ whole genome shotgun (WGS) entry which is preliminary data.</text>
</comment>
<dbReference type="EMBL" id="FPAZ01000001">
    <property type="protein sequence ID" value="SFT34582.1"/>
    <property type="molecule type" value="Genomic_DNA"/>
</dbReference>
<accession>A0ABY1G9U6</accession>
<proteinExistence type="predicted"/>
<dbReference type="Proteomes" id="UP000183805">
    <property type="component" value="Unassembled WGS sequence"/>
</dbReference>